<organism evidence="2 3">
    <name type="scientific">Chryseobacterium defluvii</name>
    <dbReference type="NCBI Taxonomy" id="160396"/>
    <lineage>
        <taxon>Bacteria</taxon>
        <taxon>Pseudomonadati</taxon>
        <taxon>Bacteroidota</taxon>
        <taxon>Flavobacteriia</taxon>
        <taxon>Flavobacteriales</taxon>
        <taxon>Weeksellaceae</taxon>
        <taxon>Chryseobacterium group</taxon>
        <taxon>Chryseobacterium</taxon>
    </lineage>
</organism>
<dbReference type="RefSeq" id="WP_184189889.1">
    <property type="nucleotide sequence ID" value="NZ_JACHLE010000003.1"/>
</dbReference>
<dbReference type="EMBL" id="JACHLE010000003">
    <property type="protein sequence ID" value="MBB4807199.1"/>
    <property type="molecule type" value="Genomic_DNA"/>
</dbReference>
<dbReference type="AlphaFoldDB" id="A0A840KCK9"/>
<keyword evidence="1" id="KW-0732">Signal</keyword>
<name>A0A840KCK9_9FLAO</name>
<gene>
    <name evidence="2" type="ORF">HNP38_002503</name>
</gene>
<proteinExistence type="predicted"/>
<protein>
    <submittedName>
        <fullName evidence="2">Uncharacterized protein</fullName>
    </submittedName>
</protein>
<evidence type="ECO:0000313" key="3">
    <source>
        <dbReference type="Proteomes" id="UP000592180"/>
    </source>
</evidence>
<dbReference type="Proteomes" id="UP000592180">
    <property type="component" value="Unassembled WGS sequence"/>
</dbReference>
<accession>A0A840KCK9</accession>
<evidence type="ECO:0000313" key="2">
    <source>
        <dbReference type="EMBL" id="MBB4807199.1"/>
    </source>
</evidence>
<evidence type="ECO:0000256" key="1">
    <source>
        <dbReference type="SAM" id="SignalP"/>
    </source>
</evidence>
<reference evidence="2 3" key="1">
    <citation type="submission" date="2020-08" db="EMBL/GenBank/DDBJ databases">
        <title>Functional genomics of gut bacteria from endangered species of beetles.</title>
        <authorList>
            <person name="Carlos-Shanley C."/>
        </authorList>
    </citation>
    <scope>NUCLEOTIDE SEQUENCE [LARGE SCALE GENOMIC DNA]</scope>
    <source>
        <strain evidence="2 3">S00151</strain>
    </source>
</reference>
<feature type="chain" id="PRO_5032415311" evidence="1">
    <location>
        <begin position="24"/>
        <end position="177"/>
    </location>
</feature>
<feature type="signal peptide" evidence="1">
    <location>
        <begin position="1"/>
        <end position="23"/>
    </location>
</feature>
<sequence length="177" mass="20705">MSFFKISRSLVVLLALLPLHAYAQTATNNIQKIKKEVQYINDVAQLGVKVYPYSNKCGVTKAGISVYHKNDEVRKIKDTGIGDGDKAASSWSYEYYYEKGKLIFSYETRQYHDNEKNKETREEIRQYFVDDRLVKQIENGKTTYPKNVFIQKNDARYQLRNITRASDITKIYECMEL</sequence>
<comment type="caution">
    <text evidence="2">The sequence shown here is derived from an EMBL/GenBank/DDBJ whole genome shotgun (WGS) entry which is preliminary data.</text>
</comment>
<keyword evidence="3" id="KW-1185">Reference proteome</keyword>